<dbReference type="PANTHER" id="PTHR47926">
    <property type="entry name" value="PENTATRICOPEPTIDE REPEAT-CONTAINING PROTEIN"/>
    <property type="match status" value="1"/>
</dbReference>
<proteinExistence type="predicted"/>
<reference evidence="3 4" key="1">
    <citation type="journal article" date="2017" name="Genome Biol.">
        <title>New reference genome sequences of hot pepper reveal the massive evolution of plant disease-resistance genes by retroduplication.</title>
        <authorList>
            <person name="Kim S."/>
            <person name="Park J."/>
            <person name="Yeom S.I."/>
            <person name="Kim Y.M."/>
            <person name="Seo E."/>
            <person name="Kim K.T."/>
            <person name="Kim M.S."/>
            <person name="Lee J.M."/>
            <person name="Cheong K."/>
            <person name="Shin H.S."/>
            <person name="Kim S.B."/>
            <person name="Han K."/>
            <person name="Lee J."/>
            <person name="Park M."/>
            <person name="Lee H.A."/>
            <person name="Lee H.Y."/>
            <person name="Lee Y."/>
            <person name="Oh S."/>
            <person name="Lee J.H."/>
            <person name="Choi E."/>
            <person name="Choi E."/>
            <person name="Lee S.E."/>
            <person name="Jeon J."/>
            <person name="Kim H."/>
            <person name="Choi G."/>
            <person name="Song H."/>
            <person name="Lee J."/>
            <person name="Lee S.C."/>
            <person name="Kwon J.K."/>
            <person name="Lee H.Y."/>
            <person name="Koo N."/>
            <person name="Hong Y."/>
            <person name="Kim R.W."/>
            <person name="Kang W.H."/>
            <person name="Huh J.H."/>
            <person name="Kang B.C."/>
            <person name="Yang T.J."/>
            <person name="Lee Y.H."/>
            <person name="Bennetzen J.L."/>
            <person name="Choi D."/>
        </authorList>
    </citation>
    <scope>NUCLEOTIDE SEQUENCE [LARGE SCALE GENOMIC DNA]</scope>
    <source>
        <strain evidence="4">cv. PBC81</strain>
    </source>
</reference>
<accession>A0A2G2XP29</accession>
<dbReference type="EMBL" id="MLFT02000001">
    <property type="protein sequence ID" value="PHT59230.1"/>
    <property type="molecule type" value="Genomic_DNA"/>
</dbReference>
<dbReference type="FunFam" id="1.25.40.10:FF:000242">
    <property type="entry name" value="Pentatricopeptide repeat-containing protein"/>
    <property type="match status" value="1"/>
</dbReference>
<comment type="caution">
    <text evidence="3">The sequence shown here is derived from an EMBL/GenBank/DDBJ whole genome shotgun (WGS) entry which is preliminary data.</text>
</comment>
<evidence type="ECO:0000256" key="2">
    <source>
        <dbReference type="PROSITE-ProRule" id="PRU00708"/>
    </source>
</evidence>
<gene>
    <name evidence="3" type="ORF">CQW23_01593</name>
</gene>
<name>A0A2G2XP29_CAPBA</name>
<dbReference type="PROSITE" id="PS51375">
    <property type="entry name" value="PPR"/>
    <property type="match status" value="2"/>
</dbReference>
<organism evidence="3 4">
    <name type="scientific">Capsicum baccatum</name>
    <name type="common">Peruvian pepper</name>
    <dbReference type="NCBI Taxonomy" id="33114"/>
    <lineage>
        <taxon>Eukaryota</taxon>
        <taxon>Viridiplantae</taxon>
        <taxon>Streptophyta</taxon>
        <taxon>Embryophyta</taxon>
        <taxon>Tracheophyta</taxon>
        <taxon>Spermatophyta</taxon>
        <taxon>Magnoliopsida</taxon>
        <taxon>eudicotyledons</taxon>
        <taxon>Gunneridae</taxon>
        <taxon>Pentapetalae</taxon>
        <taxon>asterids</taxon>
        <taxon>lamiids</taxon>
        <taxon>Solanales</taxon>
        <taxon>Solanaceae</taxon>
        <taxon>Solanoideae</taxon>
        <taxon>Capsiceae</taxon>
        <taxon>Capsicum</taxon>
    </lineage>
</organism>
<dbReference type="InterPro" id="IPR046960">
    <property type="entry name" value="PPR_At4g14850-like_plant"/>
</dbReference>
<reference evidence="4" key="2">
    <citation type="journal article" date="2017" name="J. Anim. Genet.">
        <title>Multiple reference genome sequences of hot pepper reveal the massive evolution of plant disease resistance genes by retroduplication.</title>
        <authorList>
            <person name="Kim S."/>
            <person name="Park J."/>
            <person name="Yeom S.-I."/>
            <person name="Kim Y.-M."/>
            <person name="Seo E."/>
            <person name="Kim K.-T."/>
            <person name="Kim M.-S."/>
            <person name="Lee J.M."/>
            <person name="Cheong K."/>
            <person name="Shin H.-S."/>
            <person name="Kim S.-B."/>
            <person name="Han K."/>
            <person name="Lee J."/>
            <person name="Park M."/>
            <person name="Lee H.-A."/>
            <person name="Lee H.-Y."/>
            <person name="Lee Y."/>
            <person name="Oh S."/>
            <person name="Lee J.H."/>
            <person name="Choi E."/>
            <person name="Choi E."/>
            <person name="Lee S.E."/>
            <person name="Jeon J."/>
            <person name="Kim H."/>
            <person name="Choi G."/>
            <person name="Song H."/>
            <person name="Lee J."/>
            <person name="Lee S.-C."/>
            <person name="Kwon J.-K."/>
            <person name="Lee H.-Y."/>
            <person name="Koo N."/>
            <person name="Hong Y."/>
            <person name="Kim R.W."/>
            <person name="Kang W.-H."/>
            <person name="Huh J.H."/>
            <person name="Kang B.-C."/>
            <person name="Yang T.-J."/>
            <person name="Lee Y.-H."/>
            <person name="Bennetzen J.L."/>
            <person name="Choi D."/>
        </authorList>
    </citation>
    <scope>NUCLEOTIDE SEQUENCE [LARGE SCALE GENOMIC DNA]</scope>
    <source>
        <strain evidence="4">cv. PBC81</strain>
    </source>
</reference>
<dbReference type="CDD" id="cd09272">
    <property type="entry name" value="RNase_HI_RT_Ty1"/>
    <property type="match status" value="1"/>
</dbReference>
<feature type="repeat" description="PPR" evidence="2">
    <location>
        <begin position="222"/>
        <end position="252"/>
    </location>
</feature>
<dbReference type="Pfam" id="PF13041">
    <property type="entry name" value="PPR_2"/>
    <property type="match status" value="1"/>
</dbReference>
<dbReference type="NCBIfam" id="TIGR00756">
    <property type="entry name" value="PPR"/>
    <property type="match status" value="3"/>
</dbReference>
<dbReference type="GO" id="GO:0003723">
    <property type="term" value="F:RNA binding"/>
    <property type="evidence" value="ECO:0007669"/>
    <property type="project" value="InterPro"/>
</dbReference>
<evidence type="ECO:0000313" key="4">
    <source>
        <dbReference type="Proteomes" id="UP000224567"/>
    </source>
</evidence>
<feature type="repeat" description="PPR" evidence="2">
    <location>
        <begin position="331"/>
        <end position="365"/>
    </location>
</feature>
<evidence type="ECO:0000256" key="1">
    <source>
        <dbReference type="ARBA" id="ARBA00022737"/>
    </source>
</evidence>
<evidence type="ECO:0008006" key="5">
    <source>
        <dbReference type="Google" id="ProtNLM"/>
    </source>
</evidence>
<dbReference type="GO" id="GO:0009451">
    <property type="term" value="P:RNA modification"/>
    <property type="evidence" value="ECO:0007669"/>
    <property type="project" value="InterPro"/>
</dbReference>
<keyword evidence="1" id="KW-0677">Repeat</keyword>
<protein>
    <recommendedName>
        <fullName evidence="5">Pentatricopeptide repeat-containing protein</fullName>
    </recommendedName>
</protein>
<dbReference type="InterPro" id="IPR002885">
    <property type="entry name" value="PPR_rpt"/>
</dbReference>
<dbReference type="Gene3D" id="1.25.40.10">
    <property type="entry name" value="Tetratricopeptide repeat domain"/>
    <property type="match status" value="3"/>
</dbReference>
<dbReference type="PANTHER" id="PTHR47926:SF348">
    <property type="entry name" value="PENTATRICOPEPTIDE REPEAT-CONTAINING PROTEIN"/>
    <property type="match status" value="1"/>
</dbReference>
<dbReference type="InterPro" id="IPR011990">
    <property type="entry name" value="TPR-like_helical_dom_sf"/>
</dbReference>
<dbReference type="Pfam" id="PF01535">
    <property type="entry name" value="PPR"/>
    <property type="match status" value="3"/>
</dbReference>
<sequence length="507" mass="56151">MVIVRTVIALAVSKGWYIYQMNVYNAFPQGDLEEEVSEGIVVILVYVDLLITGHNVEMINVAKGLAGPKPASTLLETNIKITSIEVDETIGVKGDVVLRELVCWCDSDWAACPNTRRSSTEAEYRSMASPLAEVTWLAGLFAELRIPITKPITIFSNSKSAIHLAANTIFYERTNHIESAYKFFNEIPEPCVVSYNAMLDACGKNGDMGLGFLMFSRMPCRDVYSWTSMIHGYMKNGCSEVAVKFFEKMMVHEDVRHGLLKPNEATFVSVLSSCTFLDVGVALYLGRQVHAYMVKNEELSVFMKTALIAFYGKMGCLVYASKLFDEMVSKQVCAWNAMICSLALNGREMQALTMYEKMRAKGLQPNEITFVAVLSACARAKLVDFGFKLFEAMSSEFGLVAKMEHYGCVVDLLGRAGLLQEAYDYIKKMPFEADASVLGALMGACRLNGAIELGNEVAQLLLKSQPNHSGQYVQLSSIYAGAERWDHAAALRKAMLDVHKAPAHSFI</sequence>
<dbReference type="Proteomes" id="UP000224567">
    <property type="component" value="Unassembled WGS sequence"/>
</dbReference>
<evidence type="ECO:0000313" key="3">
    <source>
        <dbReference type="EMBL" id="PHT59230.1"/>
    </source>
</evidence>
<keyword evidence="4" id="KW-1185">Reference proteome</keyword>
<dbReference type="OrthoDB" id="185373at2759"/>
<dbReference type="AlphaFoldDB" id="A0A2G2XP29"/>